<keyword evidence="7" id="KW-0349">Heme</keyword>
<organism evidence="9 10">
    <name type="scientific">Plectus sambesii</name>
    <dbReference type="NCBI Taxonomy" id="2011161"/>
    <lineage>
        <taxon>Eukaryota</taxon>
        <taxon>Metazoa</taxon>
        <taxon>Ecdysozoa</taxon>
        <taxon>Nematoda</taxon>
        <taxon>Chromadorea</taxon>
        <taxon>Plectida</taxon>
        <taxon>Plectina</taxon>
        <taxon>Plectoidea</taxon>
        <taxon>Plectidae</taxon>
        <taxon>Plectus</taxon>
    </lineage>
</organism>
<dbReference type="GO" id="GO:0005506">
    <property type="term" value="F:iron ion binding"/>
    <property type="evidence" value="ECO:0007669"/>
    <property type="project" value="InterPro"/>
</dbReference>
<proteinExistence type="inferred from homology"/>
<reference evidence="10" key="1">
    <citation type="submission" date="2022-11" db="UniProtKB">
        <authorList>
            <consortium name="WormBaseParasite"/>
        </authorList>
    </citation>
    <scope>IDENTIFICATION</scope>
</reference>
<feature type="transmembrane region" description="Helical" evidence="8">
    <location>
        <begin position="502"/>
        <end position="519"/>
    </location>
</feature>
<dbReference type="GO" id="GO:0005737">
    <property type="term" value="C:cytoplasm"/>
    <property type="evidence" value="ECO:0007669"/>
    <property type="project" value="TreeGrafter"/>
</dbReference>
<dbReference type="Pfam" id="PF00067">
    <property type="entry name" value="p450"/>
    <property type="match status" value="2"/>
</dbReference>
<evidence type="ECO:0000256" key="3">
    <source>
        <dbReference type="ARBA" id="ARBA00022723"/>
    </source>
</evidence>
<dbReference type="PRINTS" id="PR00463">
    <property type="entry name" value="EP450I"/>
</dbReference>
<evidence type="ECO:0000256" key="1">
    <source>
        <dbReference type="ARBA" id="ARBA00001971"/>
    </source>
</evidence>
<evidence type="ECO:0000256" key="6">
    <source>
        <dbReference type="ARBA" id="ARBA00023033"/>
    </source>
</evidence>
<name>A0A914XEM5_9BILA</name>
<dbReference type="PANTHER" id="PTHR24300:SF375">
    <property type="entry name" value="CYTOCHROME P450 FAMILY"/>
    <property type="match status" value="1"/>
</dbReference>
<dbReference type="PRINTS" id="PR00385">
    <property type="entry name" value="P450"/>
</dbReference>
<keyword evidence="8" id="KW-0812">Transmembrane</keyword>
<dbReference type="AlphaFoldDB" id="A0A914XEM5"/>
<dbReference type="InterPro" id="IPR002401">
    <property type="entry name" value="Cyt_P450_E_grp-I"/>
</dbReference>
<dbReference type="SUPFAM" id="SSF48264">
    <property type="entry name" value="Cytochrome P450"/>
    <property type="match status" value="2"/>
</dbReference>
<comment type="cofactor">
    <cofactor evidence="1 7">
        <name>heme</name>
        <dbReference type="ChEBI" id="CHEBI:30413"/>
    </cofactor>
</comment>
<evidence type="ECO:0000256" key="2">
    <source>
        <dbReference type="ARBA" id="ARBA00010617"/>
    </source>
</evidence>
<evidence type="ECO:0000256" key="5">
    <source>
        <dbReference type="ARBA" id="ARBA00023004"/>
    </source>
</evidence>
<keyword evidence="8" id="KW-0472">Membrane</keyword>
<evidence type="ECO:0000256" key="4">
    <source>
        <dbReference type="ARBA" id="ARBA00023002"/>
    </source>
</evidence>
<dbReference type="GO" id="GO:0016712">
    <property type="term" value="F:oxidoreductase activity, acting on paired donors, with incorporation or reduction of molecular oxygen, reduced flavin or flavoprotein as one donor, and incorporation of one atom of oxygen"/>
    <property type="evidence" value="ECO:0007669"/>
    <property type="project" value="TreeGrafter"/>
</dbReference>
<dbReference type="InterPro" id="IPR036396">
    <property type="entry name" value="Cyt_P450_sf"/>
</dbReference>
<keyword evidence="9" id="KW-1185">Reference proteome</keyword>
<dbReference type="GO" id="GO:0006805">
    <property type="term" value="P:xenobiotic metabolic process"/>
    <property type="evidence" value="ECO:0007669"/>
    <property type="project" value="TreeGrafter"/>
</dbReference>
<feature type="binding site" description="axial binding residue" evidence="7">
    <location>
        <position position="443"/>
    </location>
    <ligand>
        <name>heme</name>
        <dbReference type="ChEBI" id="CHEBI:30413"/>
    </ligand>
    <ligandPart>
        <name>Fe</name>
        <dbReference type="ChEBI" id="CHEBI:18248"/>
    </ligandPart>
</feature>
<protein>
    <submittedName>
        <fullName evidence="10">Uncharacterized protein</fullName>
    </submittedName>
</protein>
<dbReference type="Proteomes" id="UP000887566">
    <property type="component" value="Unplaced"/>
</dbReference>
<evidence type="ECO:0000256" key="7">
    <source>
        <dbReference type="PIRSR" id="PIRSR602401-1"/>
    </source>
</evidence>
<sequence>MLVAIILATILVVYLVDSFYWRRRKLPPGPTPLPLIGNMIPIMAAADPVDQFLKWKKQFGPVYTVWLGPYANVFVTDYDVMHDALVKQGDAYAGRMKNYAIEQMRGGNRGIIFSDGNLWLEQRRFALHVLRDFGVGRSIMENNILTESRALVDGVREKLHKSGEPTEVEVTPFLSVCIGSIINALIFGYRFDNDKLEEFAQLKKLLDKGVSAEFQFVMFIAGPISVKLPFIRSSWNRLISCMGEIFAFIDKNLAAHRTTFDPNEEPTDFAYAFLNKIHQLKQQGKSVENYSNLQFSNVAVDLWGAGLETTLTTLRWSILYMIHYPEVQEKIHQELDRVIGRDRDVIMADKPTLPYTMATINEIQRRANIMPLNVMHATTQEVTLAGFQIPKDTIIQPLISCVHRDEQYFPSPELFQPERFLNSDGSSKKVEQLVPFSLGKRQCMGESLARMELFLLFANFMHNFNVSAPTGKPLPTLKPKIEASSPLATERIIPTQRRCTETIMLIAIILATIVVVYLVDTFYWKRRKLPPGPTPLPLIGNLIPIIAATDPVDQFLIWKKQYGPVYTVWLGPYANVFVTDYDVMHDALVKQGDAYAGRMRNYAISQVRGGNKGIIFSDGNLWLEQRRFALHVLRDFGVGRSIMEDNILTEGRALVDGIREKLHKSGEPTEVEVTPLLSVCIGSIINALVFGFRFDNDKLKEFAQLKKLLDQAVGPESQFLMFIAGPISTKLPFLHSSWKRLTGCMGGIFAFIDKNLAVHRTTFDPNEEPTDFAYAFLNKIHQLKQQGKSVENYSNLQFSNVALDLWAAGLETTLTTLRWSILYMIHYPEVQEKIHQELDRVIGRDRDVIMADKPTLPYTMATINEIQRRANILPLNVPHATTQEVTLAGFQIPKDTIIQPLISCVHRDEQYFPSPELFQPQRFLNSDGSSKKVEQLVPFSLGKRQCMGESLARMELFLLFANFMHNFNVSAPTGKPLPTLKPIIGGTVSPHDHSCAISARY</sequence>
<dbReference type="InterPro" id="IPR001128">
    <property type="entry name" value="Cyt_P450"/>
</dbReference>
<keyword evidence="5 7" id="KW-0408">Iron</keyword>
<accession>A0A914XEM5</accession>
<dbReference type="InterPro" id="IPR017972">
    <property type="entry name" value="Cyt_P450_CS"/>
</dbReference>
<dbReference type="CDD" id="cd20617">
    <property type="entry name" value="CYP1_2-like"/>
    <property type="match status" value="2"/>
</dbReference>
<dbReference type="WBParaSite" id="PSAMB.scaffold768size41636.g8543.t1">
    <property type="protein sequence ID" value="PSAMB.scaffold768size41636.g8543.t1"/>
    <property type="gene ID" value="PSAMB.scaffold768size41636.g8543"/>
</dbReference>
<dbReference type="InterPro" id="IPR050182">
    <property type="entry name" value="Cytochrome_P450_fam2"/>
</dbReference>
<keyword evidence="6" id="KW-0503">Monooxygenase</keyword>
<comment type="similarity">
    <text evidence="2">Belongs to the cytochrome P450 family.</text>
</comment>
<keyword evidence="3 7" id="KW-0479">Metal-binding</keyword>
<keyword evidence="8" id="KW-1133">Transmembrane helix</keyword>
<evidence type="ECO:0000256" key="8">
    <source>
        <dbReference type="SAM" id="Phobius"/>
    </source>
</evidence>
<evidence type="ECO:0000313" key="9">
    <source>
        <dbReference type="Proteomes" id="UP000887566"/>
    </source>
</evidence>
<dbReference type="GO" id="GO:0006082">
    <property type="term" value="P:organic acid metabolic process"/>
    <property type="evidence" value="ECO:0007669"/>
    <property type="project" value="TreeGrafter"/>
</dbReference>
<dbReference type="FunFam" id="1.10.630.10:FF:000036">
    <property type="entry name" value="CYtochrome P450 family"/>
    <property type="match status" value="2"/>
</dbReference>
<evidence type="ECO:0000313" key="10">
    <source>
        <dbReference type="WBParaSite" id="PSAMB.scaffold768size41636.g8543.t1"/>
    </source>
</evidence>
<keyword evidence="4" id="KW-0560">Oxidoreductase</keyword>
<dbReference type="PANTHER" id="PTHR24300">
    <property type="entry name" value="CYTOCHROME P450 508A4-RELATED"/>
    <property type="match status" value="1"/>
</dbReference>
<dbReference type="PROSITE" id="PS00086">
    <property type="entry name" value="CYTOCHROME_P450"/>
    <property type="match status" value="2"/>
</dbReference>
<dbReference type="GO" id="GO:0020037">
    <property type="term" value="F:heme binding"/>
    <property type="evidence" value="ECO:0007669"/>
    <property type="project" value="InterPro"/>
</dbReference>
<dbReference type="Gene3D" id="1.10.630.10">
    <property type="entry name" value="Cytochrome P450"/>
    <property type="match status" value="2"/>
</dbReference>